<dbReference type="GO" id="GO:0016787">
    <property type="term" value="F:hydrolase activity"/>
    <property type="evidence" value="ECO:0007669"/>
    <property type="project" value="UniProtKB-KW"/>
</dbReference>
<sequence length="200" mass="22927">MLAYIHHSNTVIIVLHEIYGINKHIIEVCEKFSEYGFDSIAPNLLNGRESFYYDQEAIAYNYFMNSVGFESAFNQIKEVLRNVRTNYKKVYVLGYSVGATLAWLCSDTGLCDLAIGFYGSRIRDYLEIKPACPVLLFFPTEEKAFDVDNLLSRISNFDNIQVKKISGQHGFANPFSQSYNKRSSIKTCTEILSFIKKYNV</sequence>
<evidence type="ECO:0000313" key="2">
    <source>
        <dbReference type="EMBL" id="CQR72648.1"/>
    </source>
</evidence>
<dbReference type="InterPro" id="IPR051049">
    <property type="entry name" value="Dienelactone_hydrolase-like"/>
</dbReference>
<dbReference type="Proteomes" id="UP000049855">
    <property type="component" value="Unassembled WGS sequence"/>
</dbReference>
<evidence type="ECO:0000259" key="1">
    <source>
        <dbReference type="Pfam" id="PF01738"/>
    </source>
</evidence>
<dbReference type="InterPro" id="IPR002925">
    <property type="entry name" value="Dienelactn_hydro"/>
</dbReference>
<dbReference type="InterPro" id="IPR029058">
    <property type="entry name" value="AB_hydrolase_fold"/>
</dbReference>
<evidence type="ECO:0000313" key="3">
    <source>
        <dbReference type="Proteomes" id="UP000049855"/>
    </source>
</evidence>
<reference evidence="3" key="1">
    <citation type="submission" date="2015-03" db="EMBL/GenBank/DDBJ databases">
        <authorList>
            <person name="Nijsse Bart"/>
        </authorList>
    </citation>
    <scope>NUCLEOTIDE SEQUENCE [LARGE SCALE GENOMIC DNA]</scope>
</reference>
<proteinExistence type="predicted"/>
<dbReference type="Pfam" id="PF01738">
    <property type="entry name" value="DLH"/>
    <property type="match status" value="1"/>
</dbReference>
<protein>
    <submittedName>
        <fullName evidence="2">Dienelactone hydrolase family</fullName>
    </submittedName>
</protein>
<dbReference type="AlphaFoldDB" id="A0A0U1KZ08"/>
<dbReference type="RefSeq" id="WP_021168345.1">
    <property type="nucleotide sequence ID" value="NZ_CTRP01000011.1"/>
</dbReference>
<organism evidence="2 3">
    <name type="scientific">Sporomusa ovata</name>
    <dbReference type="NCBI Taxonomy" id="2378"/>
    <lineage>
        <taxon>Bacteria</taxon>
        <taxon>Bacillati</taxon>
        <taxon>Bacillota</taxon>
        <taxon>Negativicutes</taxon>
        <taxon>Selenomonadales</taxon>
        <taxon>Sporomusaceae</taxon>
        <taxon>Sporomusa</taxon>
    </lineage>
</organism>
<keyword evidence="2" id="KW-0378">Hydrolase</keyword>
<accession>A0A0U1KZ08</accession>
<gene>
    <name evidence="2" type="ORF">SpAn4DRAFT_3108</name>
</gene>
<feature type="domain" description="Dienelactone hydrolase" evidence="1">
    <location>
        <begin position="9"/>
        <end position="198"/>
    </location>
</feature>
<dbReference type="SUPFAM" id="SSF53474">
    <property type="entry name" value="alpha/beta-Hydrolases"/>
    <property type="match status" value="1"/>
</dbReference>
<name>A0A0U1KZ08_9FIRM</name>
<dbReference type="PANTHER" id="PTHR46623:SF6">
    <property type="entry name" value="ALPHA_BETA-HYDROLASES SUPERFAMILY PROTEIN"/>
    <property type="match status" value="1"/>
</dbReference>
<dbReference type="Gene3D" id="3.40.50.1820">
    <property type="entry name" value="alpha/beta hydrolase"/>
    <property type="match status" value="1"/>
</dbReference>
<dbReference type="PANTHER" id="PTHR46623">
    <property type="entry name" value="CARBOXYMETHYLENEBUTENOLIDASE-RELATED"/>
    <property type="match status" value="1"/>
</dbReference>
<dbReference type="EMBL" id="CTRP01000011">
    <property type="protein sequence ID" value="CQR72648.1"/>
    <property type="molecule type" value="Genomic_DNA"/>
</dbReference>
<keyword evidence="3" id="KW-1185">Reference proteome</keyword>